<dbReference type="InterPro" id="IPR038718">
    <property type="entry name" value="SNF2-like_sf"/>
</dbReference>
<dbReference type="GO" id="GO:0000724">
    <property type="term" value="P:double-strand break repair via homologous recombination"/>
    <property type="evidence" value="ECO:0007669"/>
    <property type="project" value="TreeGrafter"/>
</dbReference>
<dbReference type="SMART" id="SM00487">
    <property type="entry name" value="DEXDc"/>
    <property type="match status" value="1"/>
</dbReference>
<dbReference type="SMART" id="SM00184">
    <property type="entry name" value="RING"/>
    <property type="match status" value="1"/>
</dbReference>
<keyword evidence="3" id="KW-0378">Hydrolase</keyword>
<evidence type="ECO:0000256" key="8">
    <source>
        <dbReference type="SAM" id="Phobius"/>
    </source>
</evidence>
<dbReference type="PANTHER" id="PTHR45626:SF16">
    <property type="entry name" value="ATP-DEPENDENT HELICASE ULS1"/>
    <property type="match status" value="1"/>
</dbReference>
<dbReference type="InterPro" id="IPR014001">
    <property type="entry name" value="Helicase_ATP-bd"/>
</dbReference>
<keyword evidence="6" id="KW-0862">Zinc</keyword>
<evidence type="ECO:0000313" key="12">
    <source>
        <dbReference type="EMBL" id="OOQ87012.1"/>
    </source>
</evidence>
<evidence type="ECO:0000313" key="13">
    <source>
        <dbReference type="Proteomes" id="UP000190744"/>
    </source>
</evidence>
<dbReference type="Pfam" id="PF00271">
    <property type="entry name" value="Helicase_C"/>
    <property type="match status" value="1"/>
</dbReference>
<dbReference type="PROSITE" id="PS51194">
    <property type="entry name" value="HELICASE_CTER"/>
    <property type="match status" value="1"/>
</dbReference>
<dbReference type="PROSITE" id="PS51192">
    <property type="entry name" value="HELICASE_ATP_BIND_1"/>
    <property type="match status" value="1"/>
</dbReference>
<evidence type="ECO:0000256" key="2">
    <source>
        <dbReference type="ARBA" id="ARBA00022741"/>
    </source>
</evidence>
<gene>
    <name evidence="12" type="ORF">PEBR_18975</name>
</gene>
<name>A0A1S9RND2_PENBI</name>
<feature type="compositionally biased region" description="Low complexity" evidence="7">
    <location>
        <begin position="97"/>
        <end position="116"/>
    </location>
</feature>
<dbReference type="GO" id="GO:0005634">
    <property type="term" value="C:nucleus"/>
    <property type="evidence" value="ECO:0007669"/>
    <property type="project" value="TreeGrafter"/>
</dbReference>
<dbReference type="Gene3D" id="3.40.50.300">
    <property type="entry name" value="P-loop containing nucleotide triphosphate hydrolases"/>
    <property type="match status" value="2"/>
</dbReference>
<dbReference type="Proteomes" id="UP000190744">
    <property type="component" value="Unassembled WGS sequence"/>
</dbReference>
<reference evidence="13" key="1">
    <citation type="submission" date="2015-09" db="EMBL/GenBank/DDBJ databases">
        <authorList>
            <person name="Fill T.P."/>
            <person name="Baretta J.F."/>
            <person name="de Almeida L.G."/>
            <person name="Rocha M."/>
            <person name="de Souza D.H."/>
            <person name="Malavazi I."/>
            <person name="Cerdeira L.T."/>
            <person name="Hong H."/>
            <person name="Samborskyy M."/>
            <person name="de Vasconcelos A.T."/>
            <person name="Leadlay P."/>
            <person name="Rodrigues-Filho E."/>
        </authorList>
    </citation>
    <scope>NUCLEOTIDE SEQUENCE [LARGE SCALE GENOMIC DNA]</scope>
    <source>
        <strain evidence="13">LaBioMMi 136</strain>
    </source>
</reference>
<accession>A0A1S9RND2</accession>
<feature type="region of interest" description="Disordered" evidence="7">
    <location>
        <begin position="236"/>
        <end position="281"/>
    </location>
</feature>
<dbReference type="GO" id="GO:0005737">
    <property type="term" value="C:cytoplasm"/>
    <property type="evidence" value="ECO:0007669"/>
    <property type="project" value="TreeGrafter"/>
</dbReference>
<keyword evidence="4" id="KW-0347">Helicase</keyword>
<dbReference type="GO" id="GO:0008270">
    <property type="term" value="F:zinc ion binding"/>
    <property type="evidence" value="ECO:0007669"/>
    <property type="project" value="UniProtKB-KW"/>
</dbReference>
<feature type="compositionally biased region" description="Basic and acidic residues" evidence="7">
    <location>
        <begin position="152"/>
        <end position="161"/>
    </location>
</feature>
<dbReference type="SUPFAM" id="SSF57850">
    <property type="entry name" value="RING/U-box"/>
    <property type="match status" value="1"/>
</dbReference>
<dbReference type="GO" id="GO:0004386">
    <property type="term" value="F:helicase activity"/>
    <property type="evidence" value="ECO:0007669"/>
    <property type="project" value="UniProtKB-KW"/>
</dbReference>
<proteinExistence type="inferred from homology"/>
<evidence type="ECO:0000256" key="5">
    <source>
        <dbReference type="ARBA" id="ARBA00022840"/>
    </source>
</evidence>
<dbReference type="InterPro" id="IPR049730">
    <property type="entry name" value="SNF2/RAD54-like_C"/>
</dbReference>
<dbReference type="EMBL" id="LJBN01000130">
    <property type="protein sequence ID" value="OOQ87012.1"/>
    <property type="molecule type" value="Genomic_DNA"/>
</dbReference>
<comment type="similarity">
    <text evidence="1">Belongs to the SNF2/RAD54 helicase family.</text>
</comment>
<evidence type="ECO:0000259" key="9">
    <source>
        <dbReference type="PROSITE" id="PS50089"/>
    </source>
</evidence>
<keyword evidence="8" id="KW-1133">Transmembrane helix</keyword>
<dbReference type="InterPro" id="IPR050628">
    <property type="entry name" value="SNF2_RAD54_helicase_TF"/>
</dbReference>
<feature type="domain" description="Helicase ATP-binding" evidence="10">
    <location>
        <begin position="450"/>
        <end position="640"/>
    </location>
</feature>
<keyword evidence="8" id="KW-0812">Transmembrane</keyword>
<dbReference type="GO" id="GO:0008094">
    <property type="term" value="F:ATP-dependent activity, acting on DNA"/>
    <property type="evidence" value="ECO:0007669"/>
    <property type="project" value="TreeGrafter"/>
</dbReference>
<feature type="compositionally biased region" description="Polar residues" evidence="7">
    <location>
        <begin position="82"/>
        <end position="94"/>
    </location>
</feature>
<protein>
    <submittedName>
        <fullName evidence="12">SWI/SNF family DNA-dependent ATPase Ris1</fullName>
    </submittedName>
</protein>
<dbReference type="Gene3D" id="3.30.40.10">
    <property type="entry name" value="Zinc/RING finger domain, C3HC4 (zinc finger)"/>
    <property type="match status" value="1"/>
</dbReference>
<dbReference type="Pfam" id="PF13923">
    <property type="entry name" value="zf-C3HC4_2"/>
    <property type="match status" value="1"/>
</dbReference>
<evidence type="ECO:0000256" key="1">
    <source>
        <dbReference type="ARBA" id="ARBA00007025"/>
    </source>
</evidence>
<evidence type="ECO:0000259" key="10">
    <source>
        <dbReference type="PROSITE" id="PS51192"/>
    </source>
</evidence>
<feature type="domain" description="Helicase C-terminal" evidence="11">
    <location>
        <begin position="941"/>
        <end position="1102"/>
    </location>
</feature>
<dbReference type="GO" id="GO:0005524">
    <property type="term" value="F:ATP binding"/>
    <property type="evidence" value="ECO:0007669"/>
    <property type="project" value="UniProtKB-KW"/>
</dbReference>
<feature type="compositionally biased region" description="Low complexity" evidence="7">
    <location>
        <begin position="56"/>
        <end position="69"/>
    </location>
</feature>
<feature type="region of interest" description="Disordered" evidence="7">
    <location>
        <begin position="859"/>
        <end position="925"/>
    </location>
</feature>
<dbReference type="InterPro" id="IPR013083">
    <property type="entry name" value="Znf_RING/FYVE/PHD"/>
</dbReference>
<keyword evidence="6" id="KW-0479">Metal-binding</keyword>
<dbReference type="InterPro" id="IPR001650">
    <property type="entry name" value="Helicase_C-like"/>
</dbReference>
<dbReference type="AlphaFoldDB" id="A0A1S9RND2"/>
<comment type="caution">
    <text evidence="12">The sequence shown here is derived from an EMBL/GenBank/DDBJ whole genome shotgun (WGS) entry which is preliminary data.</text>
</comment>
<evidence type="ECO:0000256" key="6">
    <source>
        <dbReference type="PROSITE-ProRule" id="PRU00175"/>
    </source>
</evidence>
<dbReference type="InterPro" id="IPR027417">
    <property type="entry name" value="P-loop_NTPase"/>
</dbReference>
<feature type="region of interest" description="Disordered" evidence="7">
    <location>
        <begin position="51"/>
        <end position="161"/>
    </location>
</feature>
<keyword evidence="5" id="KW-0067">ATP-binding</keyword>
<feature type="transmembrane region" description="Helical" evidence="8">
    <location>
        <begin position="1106"/>
        <end position="1137"/>
    </location>
</feature>
<keyword evidence="6" id="KW-0863">Zinc-finger</keyword>
<organism evidence="12 13">
    <name type="scientific">Penicillium brasilianum</name>
    <dbReference type="NCBI Taxonomy" id="104259"/>
    <lineage>
        <taxon>Eukaryota</taxon>
        <taxon>Fungi</taxon>
        <taxon>Dikarya</taxon>
        <taxon>Ascomycota</taxon>
        <taxon>Pezizomycotina</taxon>
        <taxon>Eurotiomycetes</taxon>
        <taxon>Eurotiomycetidae</taxon>
        <taxon>Eurotiales</taxon>
        <taxon>Aspergillaceae</taxon>
        <taxon>Penicillium</taxon>
    </lineage>
</organism>
<feature type="domain" description="RING-type" evidence="9">
    <location>
        <begin position="799"/>
        <end position="848"/>
    </location>
</feature>
<dbReference type="PROSITE" id="PS50089">
    <property type="entry name" value="ZF_RING_2"/>
    <property type="match status" value="1"/>
</dbReference>
<feature type="region of interest" description="Disordered" evidence="7">
    <location>
        <begin position="178"/>
        <end position="210"/>
    </location>
</feature>
<feature type="compositionally biased region" description="Acidic residues" evidence="7">
    <location>
        <begin position="878"/>
        <end position="897"/>
    </location>
</feature>
<evidence type="ECO:0000256" key="4">
    <source>
        <dbReference type="ARBA" id="ARBA00022806"/>
    </source>
</evidence>
<dbReference type="GO" id="GO:0016787">
    <property type="term" value="F:hydrolase activity"/>
    <property type="evidence" value="ECO:0007669"/>
    <property type="project" value="UniProtKB-KW"/>
</dbReference>
<evidence type="ECO:0000256" key="7">
    <source>
        <dbReference type="SAM" id="MobiDB-lite"/>
    </source>
</evidence>
<evidence type="ECO:0000256" key="3">
    <source>
        <dbReference type="ARBA" id="ARBA00022801"/>
    </source>
</evidence>
<dbReference type="PANTHER" id="PTHR45626">
    <property type="entry name" value="TRANSCRIPTION TERMINATION FACTOR 2-RELATED"/>
    <property type="match status" value="1"/>
</dbReference>
<sequence>MDDLKQRKINSLVEDQETYKFLLEDLLEQNPADTAGIAELQATIERIEDQIAELLGTGPSTSGSSSNSTQNGVIPRSPPPANSTTHPSSLNSSPADPGSAPHHPSTAPSPFAAARSGQSARPAVPSRADETRKRQRQDSMSSPIQHQSSKRTAVDRHKSRYEAIEAEMERQLKASRELYEDTKDPESVQLRAANEGISTEQVLEEMEKEQKEEEDVIRAQFRMDMDEQMARMVQAEDAVSESDDDRGSSPLSVYRIPDRTLPLPSTRPYATPSYIDPQPRRRYPVPTQFDYNPAPPGSFPYGDDDLQEIPREYFNARGSGPSGFGPSVYGPSGFSPSGLVTPSLGPPRYTPMFSSPNPLIRGRTLPWMHDPTPATEMAAIDLLRDNPLGLEDADDLERYEEQNFPQDIQNLITGIKDIREATKAEKDETPEGLRVTLMKHQKIGVAWMKAKEESNHKGGILADDMGLGKTVQAIALMVARPPSDPERHPSLIVAPKALMDQWKREIQRHVEPGKHQLSVFIYHGANRVDWRKLKSYDVVITTFGTLTASFKLLLRAEKLEEEGKDVSIVRECRNLATLFTPVSKWHRVIVDEAQNIKNPSAKASKACCRLNATYRWCLTGTPMMNRLEDFQSLLTFLRIRPYNNKEKFKRDFRVVKSGFVPEPVMQQLRILVKSVCFRRTKTSKIDGQPILQLPPKVIEKVHVVFDEKEQEIYDALASKTQAQIERLLNAGILGKKYSHVLVLLLRLRQACCHPHLMQGITTKTPTVEGRDMVANARLLSSTVVDRIKSNTGGEDDGTCPICMDIVENAIIYIPCGHSVCNECFARISDPQLLAHNDDTGMIKCQNCRGPVDPIKVTDGESFKKVYDPASASESTTTADEEDGQSDDSNSDDSDSGTESEGSSDRPKKKSLAELRKEGQKNKRAKRRYLRRLERSWIPSAKITKAIEILEENETRGKDEKTIIFSQFTSLLDLLEVPIARKGWKYVRFDGSMNITERNESVATFTDDPEVKIMLVSLKAGNAGLNLVAASHVILFDPFWNPYVEDQAIDRAHRIGQTKDVFVHRLLIENTVEDRIINLQEEKRELISGALDEGGSMNVSRLDVRELAYLFVSALAFSLIYRVALFTLNISLLTFFFYTGSSYLSGKPDGHHAMIDLRLSVDLQASPSAHHCCRLMPYFMGVPRRNDNYVLSTTTPIYPQVITS</sequence>
<evidence type="ECO:0000259" key="11">
    <source>
        <dbReference type="PROSITE" id="PS51194"/>
    </source>
</evidence>
<dbReference type="Pfam" id="PF00176">
    <property type="entry name" value="SNF2-rel_dom"/>
    <property type="match status" value="1"/>
</dbReference>
<feature type="compositionally biased region" description="Polar residues" evidence="7">
    <location>
        <begin position="138"/>
        <end position="151"/>
    </location>
</feature>
<dbReference type="SMART" id="SM00490">
    <property type="entry name" value="HELICc"/>
    <property type="match status" value="1"/>
</dbReference>
<dbReference type="CDD" id="cd18008">
    <property type="entry name" value="DEXDc_SHPRH-like"/>
    <property type="match status" value="1"/>
</dbReference>
<dbReference type="CDD" id="cd18793">
    <property type="entry name" value="SF2_C_SNF"/>
    <property type="match status" value="1"/>
</dbReference>
<dbReference type="Gene3D" id="3.40.50.10810">
    <property type="entry name" value="Tandem AAA-ATPase domain"/>
    <property type="match status" value="1"/>
</dbReference>
<dbReference type="InterPro" id="IPR001841">
    <property type="entry name" value="Znf_RING"/>
</dbReference>
<keyword evidence="2" id="KW-0547">Nucleotide-binding</keyword>
<dbReference type="SUPFAM" id="SSF52540">
    <property type="entry name" value="P-loop containing nucleoside triphosphate hydrolases"/>
    <property type="match status" value="2"/>
</dbReference>
<keyword evidence="8" id="KW-0472">Membrane</keyword>
<feature type="compositionally biased region" description="Basic and acidic residues" evidence="7">
    <location>
        <begin position="902"/>
        <end position="920"/>
    </location>
</feature>
<dbReference type="InterPro" id="IPR000330">
    <property type="entry name" value="SNF2_N"/>
</dbReference>